<feature type="compositionally biased region" description="Low complexity" evidence="1">
    <location>
        <begin position="253"/>
        <end position="265"/>
    </location>
</feature>
<gene>
    <name evidence="2" type="ORF">A1Q1_06490</name>
</gene>
<dbReference type="VEuPathDB" id="FungiDB:A1Q1_06490"/>
<evidence type="ECO:0000313" key="2">
    <source>
        <dbReference type="EMBL" id="EJT45173.1"/>
    </source>
</evidence>
<comment type="caution">
    <text evidence="2">The sequence shown here is derived from an EMBL/GenBank/DDBJ whole genome shotgun (WGS) entry which is preliminary data.</text>
</comment>
<feature type="compositionally biased region" description="Pro residues" evidence="1">
    <location>
        <begin position="171"/>
        <end position="192"/>
    </location>
</feature>
<sequence length="290" mass="30075">MTMDPPSGPVGEPSTASATTASASPRTDSPATPVTPTEDGDMIEIPSYGLEYWEYRRAAFLAGKPFPAPGSPATDLPESYTVPVPSPPAPSVLYCPPRGSSIERLEALLSTFGAEESDVAWNSGVGGVSRKLSGGKQLAKGLRLGLVIKILRAGWLRDGTWPLDPKTLRALPPPDSPPPAPGPDPYAPPPTGPAVATYTPHSHVFQLQQLKHSQQQWERRASGGPGAHLGHKPLTSSAVLGITGVSAPGTLELPRSGLLGLGNSPLPSPGGGAVSAERQLRPIPNRAGNE</sequence>
<accession>J5Q2S7</accession>
<protein>
    <submittedName>
        <fullName evidence="2">Uncharacterized protein</fullName>
    </submittedName>
</protein>
<dbReference type="RefSeq" id="XP_014177079.1">
    <property type="nucleotide sequence ID" value="XM_014321604.1"/>
</dbReference>
<organism evidence="2 3">
    <name type="scientific">Trichosporon asahii var. asahii (strain ATCC 90039 / CBS 2479 / JCM 2466 / KCTC 7840 / NBRC 103889/ NCYC 2677 / UAMH 7654)</name>
    <name type="common">Yeast</name>
    <dbReference type="NCBI Taxonomy" id="1186058"/>
    <lineage>
        <taxon>Eukaryota</taxon>
        <taxon>Fungi</taxon>
        <taxon>Dikarya</taxon>
        <taxon>Basidiomycota</taxon>
        <taxon>Agaricomycotina</taxon>
        <taxon>Tremellomycetes</taxon>
        <taxon>Trichosporonales</taxon>
        <taxon>Trichosporonaceae</taxon>
        <taxon>Trichosporon</taxon>
    </lineage>
</organism>
<dbReference type="OrthoDB" id="3366194at2759"/>
<feature type="region of interest" description="Disordered" evidence="1">
    <location>
        <begin position="247"/>
        <end position="290"/>
    </location>
</feature>
<dbReference type="EMBL" id="ALBS01000333">
    <property type="protein sequence ID" value="EJT45173.1"/>
    <property type="molecule type" value="Genomic_DNA"/>
</dbReference>
<feature type="region of interest" description="Disordered" evidence="1">
    <location>
        <begin position="166"/>
        <end position="197"/>
    </location>
</feature>
<name>J5Q2S7_TRIAS</name>
<dbReference type="AlphaFoldDB" id="J5Q2S7"/>
<dbReference type="HOGENOM" id="CLU_960384_0_0_1"/>
<feature type="region of interest" description="Disordered" evidence="1">
    <location>
        <begin position="1"/>
        <end position="42"/>
    </location>
</feature>
<dbReference type="Proteomes" id="UP000002748">
    <property type="component" value="Unassembled WGS sequence"/>
</dbReference>
<dbReference type="GeneID" id="25990002"/>
<evidence type="ECO:0000256" key="1">
    <source>
        <dbReference type="SAM" id="MobiDB-lite"/>
    </source>
</evidence>
<evidence type="ECO:0000313" key="3">
    <source>
        <dbReference type="Proteomes" id="UP000002748"/>
    </source>
</evidence>
<reference evidence="2 3" key="1">
    <citation type="journal article" date="2012" name="Eukaryot. Cell">
        <title>Draft genome sequence of CBS 2479, the standard type strain of Trichosporon asahii.</title>
        <authorList>
            <person name="Yang R.Y."/>
            <person name="Li H.T."/>
            <person name="Zhu H."/>
            <person name="Zhou G.P."/>
            <person name="Wang M."/>
            <person name="Wang L."/>
        </authorList>
    </citation>
    <scope>NUCLEOTIDE SEQUENCE [LARGE SCALE GENOMIC DNA]</scope>
    <source>
        <strain evidence="3">ATCC 90039 / CBS 2479 / JCM 2466 / KCTC 7840 / NCYC 2677 / UAMH 7654</strain>
    </source>
</reference>
<dbReference type="KEGG" id="tasa:A1Q1_06490"/>
<feature type="region of interest" description="Disordered" evidence="1">
    <location>
        <begin position="213"/>
        <end position="233"/>
    </location>
</feature>
<proteinExistence type="predicted"/>
<feature type="compositionally biased region" description="Low complexity" evidence="1">
    <location>
        <begin position="13"/>
        <end position="32"/>
    </location>
</feature>